<organism evidence="7 8">
    <name type="scientific">Nocardiopsis aegyptia</name>
    <dbReference type="NCBI Taxonomy" id="220378"/>
    <lineage>
        <taxon>Bacteria</taxon>
        <taxon>Bacillati</taxon>
        <taxon>Actinomycetota</taxon>
        <taxon>Actinomycetes</taxon>
        <taxon>Streptosporangiales</taxon>
        <taxon>Nocardiopsidaceae</taxon>
        <taxon>Nocardiopsis</taxon>
    </lineage>
</organism>
<dbReference type="InterPro" id="IPR027417">
    <property type="entry name" value="P-loop_NTPase"/>
</dbReference>
<dbReference type="CDD" id="cd03112">
    <property type="entry name" value="CobW-like"/>
    <property type="match status" value="1"/>
</dbReference>
<evidence type="ECO:0000256" key="1">
    <source>
        <dbReference type="ARBA" id="ARBA00022741"/>
    </source>
</evidence>
<evidence type="ECO:0000313" key="8">
    <source>
        <dbReference type="Proteomes" id="UP000572051"/>
    </source>
</evidence>
<dbReference type="SMART" id="SM00833">
    <property type="entry name" value="CobW_C"/>
    <property type="match status" value="1"/>
</dbReference>
<dbReference type="Pfam" id="PF02492">
    <property type="entry name" value="cobW"/>
    <property type="match status" value="1"/>
</dbReference>
<keyword evidence="8" id="KW-1185">Reference proteome</keyword>
<protein>
    <submittedName>
        <fullName evidence="7">G3E family GTPase</fullName>
    </submittedName>
</protein>
<evidence type="ECO:0000256" key="5">
    <source>
        <dbReference type="ARBA" id="ARBA00049117"/>
    </source>
</evidence>
<evidence type="ECO:0000256" key="2">
    <source>
        <dbReference type="ARBA" id="ARBA00022801"/>
    </source>
</evidence>
<evidence type="ECO:0000313" key="7">
    <source>
        <dbReference type="EMBL" id="NYJ37044.1"/>
    </source>
</evidence>
<dbReference type="PANTHER" id="PTHR43603">
    <property type="entry name" value="COBW DOMAIN-CONTAINING PROTEIN DDB_G0274527"/>
    <property type="match status" value="1"/>
</dbReference>
<dbReference type="GO" id="GO:0000166">
    <property type="term" value="F:nucleotide binding"/>
    <property type="evidence" value="ECO:0007669"/>
    <property type="project" value="UniProtKB-KW"/>
</dbReference>
<accession>A0A7Z0ES01</accession>
<dbReference type="Gene3D" id="3.40.50.300">
    <property type="entry name" value="P-loop containing nucleotide triphosphate hydrolases"/>
    <property type="match status" value="1"/>
</dbReference>
<comment type="similarity">
    <text evidence="4">Belongs to the SIMIBI class G3E GTPase family. ZNG1 subfamily.</text>
</comment>
<evidence type="ECO:0000256" key="4">
    <source>
        <dbReference type="ARBA" id="ARBA00034320"/>
    </source>
</evidence>
<comment type="catalytic activity">
    <reaction evidence="5">
        <text>GTP + H2O = GDP + phosphate + H(+)</text>
        <dbReference type="Rhea" id="RHEA:19669"/>
        <dbReference type="ChEBI" id="CHEBI:15377"/>
        <dbReference type="ChEBI" id="CHEBI:15378"/>
        <dbReference type="ChEBI" id="CHEBI:37565"/>
        <dbReference type="ChEBI" id="CHEBI:43474"/>
        <dbReference type="ChEBI" id="CHEBI:58189"/>
    </reaction>
    <physiologicalReaction direction="left-to-right" evidence="5">
        <dbReference type="Rhea" id="RHEA:19670"/>
    </physiologicalReaction>
</comment>
<dbReference type="EMBL" id="JACCFS010000001">
    <property type="protein sequence ID" value="NYJ37044.1"/>
    <property type="molecule type" value="Genomic_DNA"/>
</dbReference>
<keyword evidence="1" id="KW-0547">Nucleotide-binding</keyword>
<dbReference type="Gene3D" id="3.30.1220.10">
    <property type="entry name" value="CobW-like, C-terminal domain"/>
    <property type="match status" value="1"/>
</dbReference>
<name>A0A7Z0ES01_9ACTN</name>
<gene>
    <name evidence="7" type="ORF">HNR10_004925</name>
</gene>
<dbReference type="InterPro" id="IPR036627">
    <property type="entry name" value="CobW-likC_sf"/>
</dbReference>
<dbReference type="InterPro" id="IPR051927">
    <property type="entry name" value="Zn_Chap_cDPG_Synth"/>
</dbReference>
<reference evidence="7 8" key="1">
    <citation type="submission" date="2020-07" db="EMBL/GenBank/DDBJ databases">
        <title>Sequencing the genomes of 1000 actinobacteria strains.</title>
        <authorList>
            <person name="Klenk H.-P."/>
        </authorList>
    </citation>
    <scope>NUCLEOTIDE SEQUENCE [LARGE SCALE GENOMIC DNA]</scope>
    <source>
        <strain evidence="7 8">DSM 44442</strain>
    </source>
</reference>
<dbReference type="InterPro" id="IPR003495">
    <property type="entry name" value="CobW/HypB/UreG_nucleotide-bd"/>
</dbReference>
<dbReference type="InterPro" id="IPR011629">
    <property type="entry name" value="CobW-like_C"/>
</dbReference>
<dbReference type="AlphaFoldDB" id="A0A7Z0ES01"/>
<keyword evidence="2" id="KW-0378">Hydrolase</keyword>
<feature type="domain" description="CobW C-terminal" evidence="6">
    <location>
        <begin position="265"/>
        <end position="376"/>
    </location>
</feature>
<dbReference type="SUPFAM" id="SSF52540">
    <property type="entry name" value="P-loop containing nucleoside triphosphate hydrolases"/>
    <property type="match status" value="1"/>
</dbReference>
<keyword evidence="3" id="KW-0143">Chaperone</keyword>
<dbReference type="Pfam" id="PF07683">
    <property type="entry name" value="CobW_C"/>
    <property type="match status" value="1"/>
</dbReference>
<comment type="caution">
    <text evidence="7">The sequence shown here is derived from an EMBL/GenBank/DDBJ whole genome shotgun (WGS) entry which is preliminary data.</text>
</comment>
<sequence length="418" mass="45208">MKTISTQPEAGPALPVTVLSGFLGAGKTTLLNHVLGNRDGLRVAVIVNDMSEVNIDAGLVRDGGALSRTDERLVEMTNGCICCTLRDDLLDEVGRLADEGRFDYLLIESSGISEPMPVAATFAFPGLDGTRLMDRARLDTMVSVVDAAGFLRELRQGDDLLSRGLDAYEDDERTVSDLLIDQVEFADVLVLNKTDLVTARDADEVEAALRRLNPLARVLRSEHGRVGVGEIVGTGLFDLERASRAPGWAAELNGDHVPETEEYGISSTVFRADRPFHPERLWSLVSERLDSGEFGTLLRSKGFFWLATRHRVTGMWSQAGPVARFEPSGAWDPADAHLLGLPDDEDAEAVVPRQELVFIGTGLRGDALAASLRACLLTDEELAGPWTDLADPFPGWDVAGAHVHGHGHGTEVLTAPRA</sequence>
<dbReference type="RefSeq" id="WP_179827421.1">
    <property type="nucleotide sequence ID" value="NZ_JACCFS010000001.1"/>
</dbReference>
<proteinExistence type="inferred from homology"/>
<dbReference type="PANTHER" id="PTHR43603:SF1">
    <property type="entry name" value="ZINC-REGULATED GTPASE METALLOPROTEIN ACTIVATOR 1"/>
    <property type="match status" value="1"/>
</dbReference>
<evidence type="ECO:0000259" key="6">
    <source>
        <dbReference type="SMART" id="SM00833"/>
    </source>
</evidence>
<dbReference type="Proteomes" id="UP000572051">
    <property type="component" value="Unassembled WGS sequence"/>
</dbReference>
<evidence type="ECO:0000256" key="3">
    <source>
        <dbReference type="ARBA" id="ARBA00023186"/>
    </source>
</evidence>
<dbReference type="GO" id="GO:0016787">
    <property type="term" value="F:hydrolase activity"/>
    <property type="evidence" value="ECO:0007669"/>
    <property type="project" value="UniProtKB-KW"/>
</dbReference>